<dbReference type="AlphaFoldDB" id="A0A481SWL8"/>
<dbReference type="FunFam" id="3.10.110.10:FF:000023">
    <property type="entry name" value="Ubiquitin-conjugating enzyme E2 J2"/>
    <property type="match status" value="1"/>
</dbReference>
<dbReference type="PANTHER" id="PTHR24067">
    <property type="entry name" value="UBIQUITIN-CONJUGATING ENZYME E2"/>
    <property type="match status" value="1"/>
</dbReference>
<keyword evidence="5" id="KW-0547">Nucleotide-binding</keyword>
<evidence type="ECO:0000256" key="5">
    <source>
        <dbReference type="ARBA" id="ARBA00022741"/>
    </source>
</evidence>
<keyword evidence="10 13" id="KW-0472">Membrane</keyword>
<evidence type="ECO:0000256" key="4">
    <source>
        <dbReference type="ARBA" id="ARBA00022692"/>
    </source>
</evidence>
<feature type="transmembrane region" description="Helical" evidence="13">
    <location>
        <begin position="208"/>
        <end position="232"/>
    </location>
</feature>
<dbReference type="GO" id="GO:0005789">
    <property type="term" value="C:endoplasmic reticulum membrane"/>
    <property type="evidence" value="ECO:0007669"/>
    <property type="project" value="UniProtKB-SubCell"/>
</dbReference>
<protein>
    <recommendedName>
        <fullName evidence="12">Ubiquitin-conjugating enzyme E2 J2</fullName>
        <ecNumber evidence="2">2.3.2.23</ecNumber>
    </recommendedName>
</protein>
<dbReference type="Pfam" id="PF00179">
    <property type="entry name" value="UQ_con"/>
    <property type="match status" value="1"/>
</dbReference>
<dbReference type="EMBL" id="MH637832">
    <property type="protein sequence ID" value="QBH73222.1"/>
    <property type="molecule type" value="mRNA"/>
</dbReference>
<evidence type="ECO:0000256" key="12">
    <source>
        <dbReference type="ARBA" id="ARBA00073320"/>
    </source>
</evidence>
<dbReference type="Gene3D" id="3.10.110.10">
    <property type="entry name" value="Ubiquitin Conjugating Enzyme"/>
    <property type="match status" value="1"/>
</dbReference>
<evidence type="ECO:0000256" key="3">
    <source>
        <dbReference type="ARBA" id="ARBA00022679"/>
    </source>
</evidence>
<keyword evidence="6" id="KW-0833">Ubl conjugation pathway</keyword>
<evidence type="ECO:0000259" key="14">
    <source>
        <dbReference type="PROSITE" id="PS50127"/>
    </source>
</evidence>
<keyword evidence="7" id="KW-0256">Endoplasmic reticulum</keyword>
<evidence type="ECO:0000256" key="7">
    <source>
        <dbReference type="ARBA" id="ARBA00022824"/>
    </source>
</evidence>
<comment type="subcellular location">
    <subcellularLocation>
        <location evidence="1">Endoplasmic reticulum membrane</location>
    </subcellularLocation>
</comment>
<keyword evidence="4 13" id="KW-0812">Transmembrane</keyword>
<evidence type="ECO:0000256" key="13">
    <source>
        <dbReference type="SAM" id="Phobius"/>
    </source>
</evidence>
<dbReference type="InterPro" id="IPR050113">
    <property type="entry name" value="Ub_conjugating_enzyme"/>
</dbReference>
<dbReference type="InterPro" id="IPR000608">
    <property type="entry name" value="UBC"/>
</dbReference>
<keyword evidence="9 13" id="KW-1133">Transmembrane helix</keyword>
<dbReference type="EC" id="2.3.2.23" evidence="2"/>
<reference evidence="15" key="1">
    <citation type="journal article" date="2019" name="Sci. Rep.">
        <title>No signal of deleterious mutation accumulation in conserved gene sequences of extant asexual hexapods.</title>
        <authorList>
            <person name="Brandt A."/>
            <person name="Bast J."/>
            <person name="Scheu S."/>
            <person name="Meusemann K."/>
            <person name="Donath A."/>
            <person name="Schuette K."/>
            <person name="Machida R."/>
            <person name="Kraaijeveld K."/>
        </authorList>
    </citation>
    <scope>NUCLEOTIDE SEQUENCE</scope>
    <source>
        <strain evidence="15">OG8063</strain>
    </source>
</reference>
<comment type="function">
    <text evidence="11">Catalyzes the covalent attachment of ubiquitin to other proteins. Seems to function in the selective degradation of misfolded membrane proteins from the endoplasmic reticulum (ERAD). In cooperation with the GATOR2 complex, catalyzes 'Lys-6'-linked ubiquitination of NPRL2.</text>
</comment>
<keyword evidence="8" id="KW-0067">ATP-binding</keyword>
<feature type="domain" description="UBC core" evidence="14">
    <location>
        <begin position="11"/>
        <end position="159"/>
    </location>
</feature>
<dbReference type="GO" id="GO:0061631">
    <property type="term" value="F:ubiquitin conjugating enzyme activity"/>
    <property type="evidence" value="ECO:0007669"/>
    <property type="project" value="UniProtKB-EC"/>
</dbReference>
<evidence type="ECO:0000256" key="8">
    <source>
        <dbReference type="ARBA" id="ARBA00022840"/>
    </source>
</evidence>
<keyword evidence="3" id="KW-0808">Transferase</keyword>
<organism evidence="15">
    <name type="scientific">Embidopsocus sp. OG8063</name>
    <dbReference type="NCBI Taxonomy" id="2530320"/>
    <lineage>
        <taxon>Eukaryota</taxon>
        <taxon>Metazoa</taxon>
        <taxon>Ecdysozoa</taxon>
        <taxon>Arthropoda</taxon>
        <taxon>Hexapoda</taxon>
        <taxon>Insecta</taxon>
        <taxon>Pterygota</taxon>
        <taxon>Neoptera</taxon>
        <taxon>Paraneoptera</taxon>
        <taxon>Psocodea</taxon>
        <taxon>Troctomorpha</taxon>
        <taxon>Liposcelidetae</taxon>
        <taxon>Liposcelididae</taxon>
        <taxon>Embidopsocus</taxon>
    </lineage>
</organism>
<dbReference type="InterPro" id="IPR016135">
    <property type="entry name" value="UBQ-conjugating_enzyme/RWD"/>
</dbReference>
<evidence type="ECO:0000256" key="10">
    <source>
        <dbReference type="ARBA" id="ARBA00023136"/>
    </source>
</evidence>
<evidence type="ECO:0000256" key="6">
    <source>
        <dbReference type="ARBA" id="ARBA00022786"/>
    </source>
</evidence>
<evidence type="ECO:0000256" key="2">
    <source>
        <dbReference type="ARBA" id="ARBA00012486"/>
    </source>
</evidence>
<dbReference type="GO" id="GO:0005524">
    <property type="term" value="F:ATP binding"/>
    <property type="evidence" value="ECO:0007669"/>
    <property type="project" value="UniProtKB-KW"/>
</dbReference>
<dbReference type="CDD" id="cd23799">
    <property type="entry name" value="UBCc_UBE2J"/>
    <property type="match status" value="1"/>
</dbReference>
<sequence>MTHNLKNRSISAAARLRQDYIRLKKDPVPYVIAEPLPSNILEWHYVVAGPEDTPYEGGYYHGKLIFPREFPFKPPSIYMITPNGRFLTNTRLCLSISDYHPDTWNPAWSVATILTGLLSFMTEDTRTLGSTKTTTYEKRQLAYQSLKFNLQDKIFQELFPELCKEINNTLESRKAAEQSLDERESGGGGGGGAAQFLRQQIANEQSPLLSALANLAVIVGFAAFAYTVKYVLRNISYD</sequence>
<name>A0A481SWL8_9NEOP</name>
<proteinExistence type="evidence at transcript level"/>
<evidence type="ECO:0000256" key="1">
    <source>
        <dbReference type="ARBA" id="ARBA00004586"/>
    </source>
</evidence>
<accession>A0A481SWL8</accession>
<dbReference type="SUPFAM" id="SSF54495">
    <property type="entry name" value="UBC-like"/>
    <property type="match status" value="1"/>
</dbReference>
<dbReference type="PROSITE" id="PS50127">
    <property type="entry name" value="UBC_2"/>
    <property type="match status" value="1"/>
</dbReference>
<evidence type="ECO:0000256" key="9">
    <source>
        <dbReference type="ARBA" id="ARBA00022989"/>
    </source>
</evidence>
<dbReference type="SMART" id="SM00212">
    <property type="entry name" value="UBCc"/>
    <property type="match status" value="1"/>
</dbReference>
<evidence type="ECO:0000313" key="15">
    <source>
        <dbReference type="EMBL" id="QBH73222.1"/>
    </source>
</evidence>
<evidence type="ECO:0000256" key="11">
    <source>
        <dbReference type="ARBA" id="ARBA00054775"/>
    </source>
</evidence>